<dbReference type="EMBL" id="CAJMXA010000991">
    <property type="protein sequence ID" value="CAE6448279.1"/>
    <property type="molecule type" value="Genomic_DNA"/>
</dbReference>
<dbReference type="AlphaFoldDB" id="A0A8H3B5F9"/>
<reference evidence="2" key="1">
    <citation type="submission" date="2021-01" db="EMBL/GenBank/DDBJ databases">
        <authorList>
            <person name="Kaushik A."/>
        </authorList>
    </citation>
    <scope>NUCLEOTIDE SEQUENCE</scope>
    <source>
        <strain evidence="2">AG6-10EEA</strain>
    </source>
</reference>
<evidence type="ECO:0000256" key="1">
    <source>
        <dbReference type="SAM" id="MobiDB-lite"/>
    </source>
</evidence>
<sequence length="156" mass="16877">MSTNLTDRTLPNSAGIPSNSPKCPPIDCKVNPLMQAFHGHKGVAQIPDSPESDYAESALQGESSLDEMVESTCYPGISKAPASDENQYKRSSEDPPHSPSEELEESSEMVDTTFFYEGIDEASAFDISQFNISPDDSAYPMFEELGMLLAQGLCAS</sequence>
<proteinExistence type="predicted"/>
<organism evidence="2 3">
    <name type="scientific">Rhizoctonia solani</name>
    <dbReference type="NCBI Taxonomy" id="456999"/>
    <lineage>
        <taxon>Eukaryota</taxon>
        <taxon>Fungi</taxon>
        <taxon>Dikarya</taxon>
        <taxon>Basidiomycota</taxon>
        <taxon>Agaricomycotina</taxon>
        <taxon>Agaricomycetes</taxon>
        <taxon>Cantharellales</taxon>
        <taxon>Ceratobasidiaceae</taxon>
        <taxon>Rhizoctonia</taxon>
    </lineage>
</organism>
<name>A0A8H3B5F9_9AGAM</name>
<accession>A0A8H3B5F9</accession>
<feature type="region of interest" description="Disordered" evidence="1">
    <location>
        <begin position="39"/>
        <end position="109"/>
    </location>
</feature>
<feature type="compositionally biased region" description="Basic and acidic residues" evidence="1">
    <location>
        <begin position="86"/>
        <end position="100"/>
    </location>
</feature>
<comment type="caution">
    <text evidence="2">The sequence shown here is derived from an EMBL/GenBank/DDBJ whole genome shotgun (WGS) entry which is preliminary data.</text>
</comment>
<feature type="compositionally biased region" description="Polar residues" evidence="1">
    <location>
        <begin position="1"/>
        <end position="21"/>
    </location>
</feature>
<protein>
    <submittedName>
        <fullName evidence="2">Uncharacterized protein</fullName>
    </submittedName>
</protein>
<feature type="region of interest" description="Disordered" evidence="1">
    <location>
        <begin position="1"/>
        <end position="25"/>
    </location>
</feature>
<evidence type="ECO:0000313" key="2">
    <source>
        <dbReference type="EMBL" id="CAE6448279.1"/>
    </source>
</evidence>
<dbReference type="Proteomes" id="UP000663853">
    <property type="component" value="Unassembled WGS sequence"/>
</dbReference>
<evidence type="ECO:0000313" key="3">
    <source>
        <dbReference type="Proteomes" id="UP000663853"/>
    </source>
</evidence>
<gene>
    <name evidence="2" type="ORF">RDB_LOCUS45996</name>
</gene>